<proteinExistence type="predicted"/>
<keyword evidence="2" id="KW-0472">Membrane</keyword>
<organism evidence="3 4">
    <name type="scientific">Trichoderma cornu-damae</name>
    <dbReference type="NCBI Taxonomy" id="654480"/>
    <lineage>
        <taxon>Eukaryota</taxon>
        <taxon>Fungi</taxon>
        <taxon>Dikarya</taxon>
        <taxon>Ascomycota</taxon>
        <taxon>Pezizomycotina</taxon>
        <taxon>Sordariomycetes</taxon>
        <taxon>Hypocreomycetidae</taxon>
        <taxon>Hypocreales</taxon>
        <taxon>Hypocreaceae</taxon>
        <taxon>Trichoderma</taxon>
    </lineage>
</organism>
<dbReference type="Proteomes" id="UP000827724">
    <property type="component" value="Unassembled WGS sequence"/>
</dbReference>
<evidence type="ECO:0000313" key="4">
    <source>
        <dbReference type="Proteomes" id="UP000827724"/>
    </source>
</evidence>
<name>A0A9P8TZ85_9HYPO</name>
<feature type="transmembrane region" description="Helical" evidence="2">
    <location>
        <begin position="12"/>
        <end position="35"/>
    </location>
</feature>
<accession>A0A9P8TZ85</accession>
<feature type="compositionally biased region" description="Basic and acidic residues" evidence="1">
    <location>
        <begin position="62"/>
        <end position="77"/>
    </location>
</feature>
<sequence>MAVSVLDASGALAYLSFPGSAFLVNAISWISFAFISFHHLRYPAMDLENVSGSFGPNARCADSRCPRRDSYKDHGGDGDNNSD</sequence>
<feature type="region of interest" description="Disordered" evidence="1">
    <location>
        <begin position="62"/>
        <end position="83"/>
    </location>
</feature>
<comment type="caution">
    <text evidence="3">The sequence shown here is derived from an EMBL/GenBank/DDBJ whole genome shotgun (WGS) entry which is preliminary data.</text>
</comment>
<gene>
    <name evidence="3" type="ORF">Trco_000674</name>
</gene>
<dbReference type="AlphaFoldDB" id="A0A9P8TZ85"/>
<keyword evidence="2" id="KW-0812">Transmembrane</keyword>
<reference evidence="3" key="1">
    <citation type="submission" date="2021-08" db="EMBL/GenBank/DDBJ databases">
        <title>Chromosome-Level Trichoderma cornu-damae using Hi-C Data.</title>
        <authorList>
            <person name="Kim C.S."/>
        </authorList>
    </citation>
    <scope>NUCLEOTIDE SEQUENCE</scope>
    <source>
        <strain evidence="3">KA19-0412C</strain>
    </source>
</reference>
<keyword evidence="2" id="KW-1133">Transmembrane helix</keyword>
<dbReference type="OrthoDB" id="4897741at2759"/>
<keyword evidence="4" id="KW-1185">Reference proteome</keyword>
<evidence type="ECO:0000313" key="3">
    <source>
        <dbReference type="EMBL" id="KAH6610654.1"/>
    </source>
</evidence>
<protein>
    <submittedName>
        <fullName evidence="3">Uncharacterized protein</fullName>
    </submittedName>
</protein>
<evidence type="ECO:0000256" key="2">
    <source>
        <dbReference type="SAM" id="Phobius"/>
    </source>
</evidence>
<evidence type="ECO:0000256" key="1">
    <source>
        <dbReference type="SAM" id="MobiDB-lite"/>
    </source>
</evidence>
<dbReference type="EMBL" id="JAIWOZ010000001">
    <property type="protein sequence ID" value="KAH6610654.1"/>
    <property type="molecule type" value="Genomic_DNA"/>
</dbReference>